<reference evidence="3 6" key="2">
    <citation type="submission" date="2017-08" db="EMBL/GenBank/DDBJ databases">
        <title>The complete genome sequence of moderately halophilic actinomycete Actinopolyspora erythraea YIM 90600, the producer of novel erythromycin, novel actinopolysporins A-C and tubercidin.</title>
        <authorList>
            <person name="Yin M."/>
            <person name="Tang S."/>
        </authorList>
    </citation>
    <scope>NUCLEOTIDE SEQUENCE [LARGE SCALE GENOMIC DNA]</scope>
    <source>
        <strain evidence="3 6">YIM 90600</strain>
    </source>
</reference>
<dbReference type="KEGG" id="aey:CDG81_22245"/>
<proteinExistence type="predicted"/>
<dbReference type="EMBL" id="CP022752">
    <property type="protein sequence ID" value="ASU80542.1"/>
    <property type="molecule type" value="Genomic_DNA"/>
</dbReference>
<dbReference type="EMBL" id="JPMV01000009">
    <property type="protein sequence ID" value="KGI82784.1"/>
    <property type="molecule type" value="Genomic_DNA"/>
</dbReference>
<dbReference type="HOGENOM" id="CLU_1183035_0_0_11"/>
<dbReference type="Proteomes" id="UP000029737">
    <property type="component" value="Unassembled WGS sequence"/>
</dbReference>
<feature type="compositionally biased region" description="Low complexity" evidence="1">
    <location>
        <begin position="197"/>
        <end position="207"/>
    </location>
</feature>
<name>A0A099D9M2_9ACTN</name>
<dbReference type="Proteomes" id="UP000215043">
    <property type="component" value="Chromosome"/>
</dbReference>
<dbReference type="OrthoDB" id="3698019at2"/>
<evidence type="ECO:0000313" key="6">
    <source>
        <dbReference type="Proteomes" id="UP000215043"/>
    </source>
</evidence>
<keyword evidence="2" id="KW-0472">Membrane</keyword>
<evidence type="ECO:0000256" key="2">
    <source>
        <dbReference type="SAM" id="Phobius"/>
    </source>
</evidence>
<feature type="region of interest" description="Disordered" evidence="1">
    <location>
        <begin position="1"/>
        <end position="24"/>
    </location>
</feature>
<feature type="compositionally biased region" description="Basic and acidic residues" evidence="1">
    <location>
        <begin position="1"/>
        <end position="11"/>
    </location>
</feature>
<feature type="region of interest" description="Disordered" evidence="1">
    <location>
        <begin position="197"/>
        <end position="226"/>
    </location>
</feature>
<keyword evidence="2" id="KW-0812">Transmembrane</keyword>
<dbReference type="AlphaFoldDB" id="A0A099D9M2"/>
<keyword evidence="5" id="KW-1185">Reference proteome</keyword>
<sequence length="226" mass="22873">MREEELADLFRDAAGPTPEATFDAEDIARASRRVTARRRVGAAGGSLVVLAVLVGGLGFGTGWLVPESANQAEHTAPGVSGGASEPEPRVGSQQPAPTALSVPGDRSSGCGPPDPELATALSEQLPEVGEASVPVAAEQCPEGTRTASFQLRADGSNGNVTAILGAASSVPAEGEAKLQRRGDGVQVVVRTGSGRGLILRSSSDSGGEPPHETGLPRIAERLAGEL</sequence>
<reference evidence="4 5" key="1">
    <citation type="journal article" date="2014" name="PLoS ONE">
        <title>Identification and Characterization of a New Erythromycin Biosynthetic Gene Cluster in Actinopolyspora erythraea YIM90600, a Novel Erythronolide-Producing Halophilic Actinomycete Isolated from Salt Field.</title>
        <authorList>
            <person name="Chen D."/>
            <person name="Feng J."/>
            <person name="Huang L."/>
            <person name="Zhang Q."/>
            <person name="Wu J."/>
            <person name="Zhu X."/>
            <person name="Duan Y."/>
            <person name="Xu Z."/>
        </authorList>
    </citation>
    <scope>NUCLEOTIDE SEQUENCE [LARGE SCALE GENOMIC DNA]</scope>
    <source>
        <strain evidence="4 5">YIM90600</strain>
    </source>
</reference>
<evidence type="ECO:0000313" key="5">
    <source>
        <dbReference type="Proteomes" id="UP000029737"/>
    </source>
</evidence>
<evidence type="ECO:0000313" key="3">
    <source>
        <dbReference type="EMBL" id="ASU80542.1"/>
    </source>
</evidence>
<evidence type="ECO:0008006" key="7">
    <source>
        <dbReference type="Google" id="ProtNLM"/>
    </source>
</evidence>
<feature type="region of interest" description="Disordered" evidence="1">
    <location>
        <begin position="73"/>
        <end position="118"/>
    </location>
</feature>
<evidence type="ECO:0000313" key="4">
    <source>
        <dbReference type="EMBL" id="KGI82784.1"/>
    </source>
</evidence>
<keyword evidence="2" id="KW-1133">Transmembrane helix</keyword>
<accession>A0A099D9M2</accession>
<organism evidence="3 6">
    <name type="scientific">Actinopolyspora erythraea</name>
    <dbReference type="NCBI Taxonomy" id="414996"/>
    <lineage>
        <taxon>Bacteria</taxon>
        <taxon>Bacillati</taxon>
        <taxon>Actinomycetota</taxon>
        <taxon>Actinomycetes</taxon>
        <taxon>Actinopolysporales</taxon>
        <taxon>Actinopolysporaceae</taxon>
        <taxon>Actinopolyspora</taxon>
    </lineage>
</organism>
<dbReference type="eggNOG" id="ENOG5033ZXG">
    <property type="taxonomic scope" value="Bacteria"/>
</dbReference>
<evidence type="ECO:0000256" key="1">
    <source>
        <dbReference type="SAM" id="MobiDB-lite"/>
    </source>
</evidence>
<gene>
    <name evidence="3" type="ORF">CDG81_22245</name>
    <name evidence="4" type="ORF">IL38_02605</name>
</gene>
<feature type="transmembrane region" description="Helical" evidence="2">
    <location>
        <begin position="40"/>
        <end position="65"/>
    </location>
</feature>
<protein>
    <recommendedName>
        <fullName evidence="7">DUF3558 domain-containing protein</fullName>
    </recommendedName>
</protein>